<evidence type="ECO:0000313" key="3">
    <source>
        <dbReference type="Proteomes" id="UP000765509"/>
    </source>
</evidence>
<evidence type="ECO:0008006" key="4">
    <source>
        <dbReference type="Google" id="ProtNLM"/>
    </source>
</evidence>
<keyword evidence="3" id="KW-1185">Reference proteome</keyword>
<comment type="caution">
    <text evidence="2">The sequence shown here is derived from an EMBL/GenBank/DDBJ whole genome shotgun (WGS) entry which is preliminary data.</text>
</comment>
<proteinExistence type="predicted"/>
<sequence>MEVFVGKEVYPVMAVVDTESELNIITEDAEIKASLPNRKLNINLRGIGVHTTSLIGLAEFTQVLLLYGEENNSFIHCQGSSTYCPWKALLASNNVRLDFSQQQGEIFSYQEADGRRSCMLICKPHIKLKFKEAEDKSKANIRRIYKSTQNKDYQKIKSMECNLDERFSIMGRGIETEYQEEVEGDQEVETQEQEQGLSTEALSNQIKPEELKSLAWYLDKEIKENKEWATFDHKTWEEWISRILPP</sequence>
<dbReference type="Proteomes" id="UP000765509">
    <property type="component" value="Unassembled WGS sequence"/>
</dbReference>
<dbReference type="OrthoDB" id="5535068at2759"/>
<feature type="region of interest" description="Disordered" evidence="1">
    <location>
        <begin position="180"/>
        <end position="200"/>
    </location>
</feature>
<accession>A0A9Q3J3Z5</accession>
<name>A0A9Q3J3Z5_9BASI</name>
<evidence type="ECO:0000256" key="1">
    <source>
        <dbReference type="SAM" id="MobiDB-lite"/>
    </source>
</evidence>
<dbReference type="EMBL" id="AVOT02061819">
    <property type="protein sequence ID" value="MBW0554971.1"/>
    <property type="molecule type" value="Genomic_DNA"/>
</dbReference>
<reference evidence="2" key="1">
    <citation type="submission" date="2021-03" db="EMBL/GenBank/DDBJ databases">
        <title>Draft genome sequence of rust myrtle Austropuccinia psidii MF-1, a brazilian biotype.</title>
        <authorList>
            <person name="Quecine M.C."/>
            <person name="Pachon D.M.R."/>
            <person name="Bonatelli M.L."/>
            <person name="Correr F.H."/>
            <person name="Franceschini L.M."/>
            <person name="Leite T.F."/>
            <person name="Margarido G.R.A."/>
            <person name="Almeida C.A."/>
            <person name="Ferrarezi J.A."/>
            <person name="Labate C.A."/>
        </authorList>
    </citation>
    <scope>NUCLEOTIDE SEQUENCE</scope>
    <source>
        <strain evidence="2">MF-1</strain>
    </source>
</reference>
<evidence type="ECO:0000313" key="2">
    <source>
        <dbReference type="EMBL" id="MBW0554971.1"/>
    </source>
</evidence>
<feature type="compositionally biased region" description="Acidic residues" evidence="1">
    <location>
        <begin position="180"/>
        <end position="192"/>
    </location>
</feature>
<protein>
    <recommendedName>
        <fullName evidence="4">Peptidase A2 domain-containing protein</fullName>
    </recommendedName>
</protein>
<gene>
    <name evidence="2" type="ORF">O181_094686</name>
</gene>
<organism evidence="2 3">
    <name type="scientific">Austropuccinia psidii MF-1</name>
    <dbReference type="NCBI Taxonomy" id="1389203"/>
    <lineage>
        <taxon>Eukaryota</taxon>
        <taxon>Fungi</taxon>
        <taxon>Dikarya</taxon>
        <taxon>Basidiomycota</taxon>
        <taxon>Pucciniomycotina</taxon>
        <taxon>Pucciniomycetes</taxon>
        <taxon>Pucciniales</taxon>
        <taxon>Sphaerophragmiaceae</taxon>
        <taxon>Austropuccinia</taxon>
    </lineage>
</organism>
<dbReference type="AlphaFoldDB" id="A0A9Q3J3Z5"/>